<dbReference type="EMBL" id="KF835987">
    <property type="protein sequence ID" value="AHY25127.1"/>
    <property type="molecule type" value="Genomic_DNA"/>
</dbReference>
<evidence type="ECO:0000313" key="1">
    <source>
        <dbReference type="EMBL" id="AHY25127.1"/>
    </source>
</evidence>
<dbReference type="Gene3D" id="3.40.50.300">
    <property type="entry name" value="P-loop containing nucleotide triphosphate hydrolases"/>
    <property type="match status" value="1"/>
</dbReference>
<gene>
    <name evidence="1" type="ORF">PM2_165</name>
</gene>
<dbReference type="GeneID" id="26638058"/>
<dbReference type="InterPro" id="IPR027417">
    <property type="entry name" value="P-loop_NTPase"/>
</dbReference>
<dbReference type="RefSeq" id="YP_009211586.1">
    <property type="nucleotide sequence ID" value="NC_028940.1"/>
</dbReference>
<dbReference type="Pfam" id="PF21448">
    <property type="entry name" value="DNMK"/>
    <property type="match status" value="1"/>
</dbReference>
<dbReference type="InterPro" id="IPR023191">
    <property type="entry name" value="DNMP_kinase_N"/>
</dbReference>
<name>A0A0A0Q3I9_9CAUD</name>
<evidence type="ECO:0000313" key="2">
    <source>
        <dbReference type="Proteomes" id="UP000030739"/>
    </source>
</evidence>
<dbReference type="GO" id="GO:0016301">
    <property type="term" value="F:kinase activity"/>
    <property type="evidence" value="ECO:0007669"/>
    <property type="project" value="UniProtKB-KW"/>
</dbReference>
<accession>A0A0A0Q3I9</accession>
<protein>
    <submittedName>
        <fullName evidence="1">DNMP kinase</fullName>
    </submittedName>
</protein>
<proteinExistence type="predicted"/>
<dbReference type="OrthoDB" id="14006at10239"/>
<dbReference type="Proteomes" id="UP000030739">
    <property type="component" value="Segment"/>
</dbReference>
<organism evidence="1 2">
    <name type="scientific">Pectobacterium bacteriophage PM2</name>
    <dbReference type="NCBI Taxonomy" id="1429794"/>
    <lineage>
        <taxon>Viruses</taxon>
        <taxon>Duplodnaviria</taxon>
        <taxon>Heunggongvirae</taxon>
        <taxon>Uroviricota</taxon>
        <taxon>Caudoviricetes</taxon>
        <taxon>Pantevenvirales</taxon>
        <taxon>Straboviridae</taxon>
        <taxon>Tevenvirinae</taxon>
        <taxon>Mosugukvirus</taxon>
        <taxon>Mosugukvirus pm2</taxon>
    </lineage>
</organism>
<keyword evidence="1" id="KW-0418">Kinase</keyword>
<dbReference type="KEGG" id="vg:26638058"/>
<dbReference type="Gene3D" id="1.10.238.70">
    <property type="match status" value="1"/>
</dbReference>
<dbReference type="SUPFAM" id="SSF52540">
    <property type="entry name" value="P-loop containing nucleoside triphosphate hydrolases"/>
    <property type="match status" value="1"/>
</dbReference>
<keyword evidence="2" id="KW-1185">Reference proteome</keyword>
<reference evidence="1 2" key="1">
    <citation type="journal article" date="2015" name="Plant Pathol. J.">
        <title>Isolation and Genomic Characterization of the T4-Like Bacteriophage PM2 Infecting Pectobacterium carotovorum subsp. carotovorum.</title>
        <authorList>
            <person name="Lim J.A."/>
            <person name="Lee D.H."/>
            <person name="Heu S."/>
        </authorList>
    </citation>
    <scope>NUCLEOTIDE SEQUENCE [LARGE SCALE GENOMIC DNA]</scope>
</reference>
<keyword evidence="1" id="KW-0808">Transferase</keyword>
<sequence>MKLIVLTGKKRSGKNTCADFIKDNYDSYTYSLASPIKSLLLSSYETFAHNSKNAPKLNKHDFEGEGIDREKALPLNNEDAYKIFSKAVEYAYLRYNFGPGPVGINAPERIGYQEVIDSIVLNNTESWTIRRFMQTLGTDIVVDNIDRMFWMKIFTTKYLETLGLKYESDIGTYEYFVISDVRQVHEMDVLRAMGATIIHVVRPDTEIEKDDHITEKGLPYEDSDSLIVNDGTVEELYEKLKKVIKQ</sequence>
<dbReference type="InterPro" id="IPR048444">
    <property type="entry name" value="DNMK"/>
</dbReference>